<sequence>MITVACVLKSGGVYTADWVRKLRAGVARHLSTAHRFACLTDMEQEVDAAGVEAISLPELWPGWWSKICLWHPSVGLTGRVLYFDLDSIVVGSLDRIASFPHRFTMAHDFSVGHACSTAMAWNGDFSFITEAFRADPKGIARRYDRMLASEKRIGDQAFIEDQLLSHGEEILLFDQVAGERSIASYKVDRCQGAPCIGAAVVAFHGKPKPHEIKTGWVPEIWR</sequence>
<reference evidence="2" key="1">
    <citation type="journal article" date="2019" name="Int. J. Syst. Evol. Microbiol.">
        <title>The Global Catalogue of Microorganisms (GCM) 10K type strain sequencing project: providing services to taxonomists for standard genome sequencing and annotation.</title>
        <authorList>
            <consortium name="The Broad Institute Genomics Platform"/>
            <consortium name="The Broad Institute Genome Sequencing Center for Infectious Disease"/>
            <person name="Wu L."/>
            <person name="Ma J."/>
        </authorList>
    </citation>
    <scope>NUCLEOTIDE SEQUENCE [LARGE SCALE GENOMIC DNA]</scope>
    <source>
        <strain evidence="2">KCTC 52677</strain>
    </source>
</reference>
<dbReference type="SUPFAM" id="SSF53448">
    <property type="entry name" value="Nucleotide-diphospho-sugar transferases"/>
    <property type="match status" value="1"/>
</dbReference>
<comment type="caution">
    <text evidence="1">The sequence shown here is derived from an EMBL/GenBank/DDBJ whole genome shotgun (WGS) entry which is preliminary data.</text>
</comment>
<evidence type="ECO:0000313" key="1">
    <source>
        <dbReference type="EMBL" id="MFC3072360.1"/>
    </source>
</evidence>
<keyword evidence="2" id="KW-1185">Reference proteome</keyword>
<proteinExistence type="predicted"/>
<gene>
    <name evidence="1" type="ORF">ACFOHH_04495</name>
</gene>
<name>A0ABV7DC48_9HYPH</name>
<evidence type="ECO:0008006" key="3">
    <source>
        <dbReference type="Google" id="ProtNLM"/>
    </source>
</evidence>
<accession>A0ABV7DC48</accession>
<dbReference type="Proteomes" id="UP001595377">
    <property type="component" value="Unassembled WGS sequence"/>
</dbReference>
<dbReference type="InterPro" id="IPR029044">
    <property type="entry name" value="Nucleotide-diphossugar_trans"/>
</dbReference>
<dbReference type="EMBL" id="JBHRSP010000006">
    <property type="protein sequence ID" value="MFC3072360.1"/>
    <property type="molecule type" value="Genomic_DNA"/>
</dbReference>
<organism evidence="1 2">
    <name type="scientific">Shinella pollutisoli</name>
    <dbReference type="NCBI Taxonomy" id="2250594"/>
    <lineage>
        <taxon>Bacteria</taxon>
        <taxon>Pseudomonadati</taxon>
        <taxon>Pseudomonadota</taxon>
        <taxon>Alphaproteobacteria</taxon>
        <taxon>Hyphomicrobiales</taxon>
        <taxon>Rhizobiaceae</taxon>
        <taxon>Shinella</taxon>
    </lineage>
</organism>
<evidence type="ECO:0000313" key="2">
    <source>
        <dbReference type="Proteomes" id="UP001595377"/>
    </source>
</evidence>
<protein>
    <recommendedName>
        <fullName evidence="3">Glycosyltransferase</fullName>
    </recommendedName>
</protein>
<dbReference type="RefSeq" id="WP_257317909.1">
    <property type="nucleotide sequence ID" value="NZ_JANFDG010000035.1"/>
</dbReference>